<feature type="transmembrane region" description="Helical" evidence="2">
    <location>
        <begin position="296"/>
        <end position="313"/>
    </location>
</feature>
<feature type="transmembrane region" description="Helical" evidence="2">
    <location>
        <begin position="404"/>
        <end position="426"/>
    </location>
</feature>
<sequence>MDVRPVHNLLRETYHSVALLDADTRRRSRVSLRQLLFGARRVAAAADLPASFSLLPPPPPRKQHSREPTHGVQAQEAGRQQQPFRTMQQLQQPSAETLPPLPPAMSWPNGVCASDVLSVLPARTASVAPFAPAARTVSAPKRRASSSGSGGLTAWRRSRARGALGRFVPRARVSAWWPPLAPVDAQLRPLTTHLSAATVIRMLHADRLRSADGAASHELTAELLVCAVEEARVRQAVVMRRVAVATVLVCAGTLAAFFSTVAPMDAAAWPAERGSPRTATRAAPMDVALFARVRDLVLTFGVGITGNLLPLCLHPSEQQRARIVACVLVGGAVITGAIAPSVVKIVRLAPQLAPSAPTRDAHETGVLVEVLAAGLLVGVDVYVVARGFALLWRHRANAHRLLDAVWSSLAIVYAGTSACLLVAFVASATAGEFSSDGGGGEDSSSVGNAVLTFIAFLLVLASAPLFERLWPTMEIFIWWLTGGGQDMVRVLPVVANEDGGGALLAAVDAFHVMYCDEPRPAERRRILRHIEIASTSAFNETVRALYPAVGDKLARIDWTAGTSVDGDSDGSADDEWLGGQWLA</sequence>
<feature type="region of interest" description="Disordered" evidence="1">
    <location>
        <begin position="134"/>
        <end position="153"/>
    </location>
</feature>
<dbReference type="EMBL" id="JAGTXO010000020">
    <property type="protein sequence ID" value="KAG8462608.1"/>
    <property type="molecule type" value="Genomic_DNA"/>
</dbReference>
<accession>A0A8J6CCM0</accession>
<reference evidence="3" key="1">
    <citation type="submission" date="2021-05" db="EMBL/GenBank/DDBJ databases">
        <title>The genome of the haptophyte Pavlova lutheri (Diacronema luteri, Pavlovales) - a model for lipid biosynthesis in eukaryotic algae.</title>
        <authorList>
            <person name="Hulatt C.J."/>
            <person name="Posewitz M.C."/>
        </authorList>
    </citation>
    <scope>NUCLEOTIDE SEQUENCE</scope>
    <source>
        <strain evidence="3">NIVA-4/92</strain>
    </source>
</reference>
<feature type="transmembrane region" description="Helical" evidence="2">
    <location>
        <begin position="366"/>
        <end position="392"/>
    </location>
</feature>
<evidence type="ECO:0000313" key="4">
    <source>
        <dbReference type="Proteomes" id="UP000751190"/>
    </source>
</evidence>
<evidence type="ECO:0000256" key="1">
    <source>
        <dbReference type="SAM" id="MobiDB-lite"/>
    </source>
</evidence>
<keyword evidence="2" id="KW-1133">Transmembrane helix</keyword>
<feature type="region of interest" description="Disordered" evidence="1">
    <location>
        <begin position="50"/>
        <end position="103"/>
    </location>
</feature>
<dbReference type="AlphaFoldDB" id="A0A8J6CCM0"/>
<comment type="caution">
    <text evidence="3">The sequence shown here is derived from an EMBL/GenBank/DDBJ whole genome shotgun (WGS) entry which is preliminary data.</text>
</comment>
<keyword evidence="2" id="KW-0472">Membrane</keyword>
<organism evidence="3 4">
    <name type="scientific">Diacronema lutheri</name>
    <name type="common">Unicellular marine alga</name>
    <name type="synonym">Monochrysis lutheri</name>
    <dbReference type="NCBI Taxonomy" id="2081491"/>
    <lineage>
        <taxon>Eukaryota</taxon>
        <taxon>Haptista</taxon>
        <taxon>Haptophyta</taxon>
        <taxon>Pavlovophyceae</taxon>
        <taxon>Pavlovales</taxon>
        <taxon>Pavlovaceae</taxon>
        <taxon>Diacronema</taxon>
    </lineage>
</organism>
<evidence type="ECO:0000313" key="3">
    <source>
        <dbReference type="EMBL" id="KAG8462608.1"/>
    </source>
</evidence>
<feature type="transmembrane region" description="Helical" evidence="2">
    <location>
        <begin position="446"/>
        <end position="466"/>
    </location>
</feature>
<feature type="compositionally biased region" description="Polar residues" evidence="1">
    <location>
        <begin position="78"/>
        <end position="95"/>
    </location>
</feature>
<keyword evidence="2" id="KW-0812">Transmembrane</keyword>
<feature type="transmembrane region" description="Helical" evidence="2">
    <location>
        <begin position="242"/>
        <end position="262"/>
    </location>
</feature>
<evidence type="ECO:0000256" key="2">
    <source>
        <dbReference type="SAM" id="Phobius"/>
    </source>
</evidence>
<protein>
    <submittedName>
        <fullName evidence="3">Uncharacterized protein</fullName>
    </submittedName>
</protein>
<name>A0A8J6CCM0_DIALT</name>
<gene>
    <name evidence="3" type="ORF">KFE25_010433</name>
</gene>
<dbReference type="Proteomes" id="UP000751190">
    <property type="component" value="Unassembled WGS sequence"/>
</dbReference>
<keyword evidence="4" id="KW-1185">Reference proteome</keyword>
<feature type="transmembrane region" description="Helical" evidence="2">
    <location>
        <begin position="325"/>
        <end position="346"/>
    </location>
</feature>
<proteinExistence type="predicted"/>